<dbReference type="InterPro" id="IPR038765">
    <property type="entry name" value="Papain-like_cys_pep_sf"/>
</dbReference>
<comment type="caution">
    <text evidence="1">The sequence shown here is derived from an EMBL/GenBank/DDBJ whole genome shotgun (WGS) entry which is preliminary data.</text>
</comment>
<dbReference type="RefSeq" id="WP_112167473.1">
    <property type="nucleotide sequence ID" value="NZ_CP065024.1"/>
</dbReference>
<evidence type="ECO:0000313" key="2">
    <source>
        <dbReference type="Proteomes" id="UP000284119"/>
    </source>
</evidence>
<sequence>MKRNFPLNQDRYLENLTNESHLQNGVCFAMTQDWLMNEMSATRKDKQYYKEVHRFFSRQRAYCEFTWLTLGQMLVLKSDRYKSTDEKLLRCYEGQRIHQDNKNGFYFVAVVNDVDFFHCIGVSVNQKTYRVFDANYGEFECFSHNEEESKLKLRSWIMEKYYSRKNAPYLTIARLSPK</sequence>
<keyword evidence="2" id="KW-1185">Reference proteome</keyword>
<dbReference type="SUPFAM" id="SSF54001">
    <property type="entry name" value="Cysteine proteinases"/>
    <property type="match status" value="1"/>
</dbReference>
<reference evidence="1 2" key="1">
    <citation type="submission" date="2018-09" db="EMBL/GenBank/DDBJ databases">
        <authorList>
            <person name="Le Fleche-Mateos A."/>
        </authorList>
    </citation>
    <scope>NUCLEOTIDE SEQUENCE [LARGE SCALE GENOMIC DNA]</scope>
    <source>
        <strain evidence="1 2">DSM 30078</strain>
    </source>
</reference>
<dbReference type="EMBL" id="RAHG01000004">
    <property type="protein sequence ID" value="RJT13403.1"/>
    <property type="molecule type" value="Genomic_DNA"/>
</dbReference>
<dbReference type="Gene3D" id="3.90.70.20">
    <property type="match status" value="1"/>
</dbReference>
<protein>
    <recommendedName>
        <fullName evidence="3">Peptidase C58 YopT-type domain-containing protein</fullName>
    </recommendedName>
</protein>
<gene>
    <name evidence="1" type="ORF">D5396_11260</name>
</gene>
<dbReference type="Proteomes" id="UP000284119">
    <property type="component" value="Unassembled WGS sequence"/>
</dbReference>
<evidence type="ECO:0000313" key="1">
    <source>
        <dbReference type="EMBL" id="RJT13403.1"/>
    </source>
</evidence>
<accession>A0ABX9P178</accession>
<dbReference type="GeneID" id="88078892"/>
<proteinExistence type="predicted"/>
<organism evidence="1 2">
    <name type="scientific">Rahnella inusitata</name>
    <dbReference type="NCBI Taxonomy" id="58169"/>
    <lineage>
        <taxon>Bacteria</taxon>
        <taxon>Pseudomonadati</taxon>
        <taxon>Pseudomonadota</taxon>
        <taxon>Gammaproteobacteria</taxon>
        <taxon>Enterobacterales</taxon>
        <taxon>Yersiniaceae</taxon>
        <taxon>Rahnella</taxon>
    </lineage>
</organism>
<name>A0ABX9P178_9GAMM</name>
<evidence type="ECO:0008006" key="3">
    <source>
        <dbReference type="Google" id="ProtNLM"/>
    </source>
</evidence>